<dbReference type="PANTHER" id="PTHR12358:SF54">
    <property type="entry name" value="SPHINGOSINE KINASE RELATED PROTEIN"/>
    <property type="match status" value="1"/>
</dbReference>
<keyword evidence="5 10" id="KW-0418">Kinase</keyword>
<dbReference type="InterPro" id="IPR016064">
    <property type="entry name" value="NAD/diacylglycerol_kinase_sf"/>
</dbReference>
<feature type="domain" description="DAGKc" evidence="9">
    <location>
        <begin position="1"/>
        <end position="129"/>
    </location>
</feature>
<keyword evidence="6" id="KW-0067">ATP-binding</keyword>
<keyword evidence="3" id="KW-0808">Transferase</keyword>
<dbReference type="NCBIfam" id="TIGR00147">
    <property type="entry name" value="YegS/Rv2252/BmrU family lipid kinase"/>
    <property type="match status" value="1"/>
</dbReference>
<evidence type="ECO:0000256" key="1">
    <source>
        <dbReference type="ARBA" id="ARBA00001946"/>
    </source>
</evidence>
<evidence type="ECO:0000256" key="2">
    <source>
        <dbReference type="ARBA" id="ARBA00005983"/>
    </source>
</evidence>
<dbReference type="Pfam" id="PF19279">
    <property type="entry name" value="YegS_C"/>
    <property type="match status" value="1"/>
</dbReference>
<dbReference type="GO" id="GO:0008654">
    <property type="term" value="P:phospholipid biosynthetic process"/>
    <property type="evidence" value="ECO:0007669"/>
    <property type="project" value="UniProtKB-KW"/>
</dbReference>
<evidence type="ECO:0000313" key="11">
    <source>
        <dbReference type="Proteomes" id="UP000824132"/>
    </source>
</evidence>
<dbReference type="PANTHER" id="PTHR12358">
    <property type="entry name" value="SPHINGOSINE KINASE"/>
    <property type="match status" value="1"/>
</dbReference>
<keyword evidence="8" id="KW-1208">Phospholipid metabolism</keyword>
<evidence type="ECO:0000256" key="5">
    <source>
        <dbReference type="ARBA" id="ARBA00022777"/>
    </source>
</evidence>
<comment type="caution">
    <text evidence="10">The sequence shown here is derived from an EMBL/GenBank/DDBJ whole genome shotgun (WGS) entry which is preliminary data.</text>
</comment>
<dbReference type="InterPro" id="IPR050187">
    <property type="entry name" value="Lipid_Phosphate_FormReg"/>
</dbReference>
<evidence type="ECO:0000259" key="9">
    <source>
        <dbReference type="PROSITE" id="PS50146"/>
    </source>
</evidence>
<sequence>MYNVIVNPLSGGGKKRRIVERVEARLKESGRDFCVFETEKRGQAAFLARELTSEGACDLIVVGGDGTLHEALNGFADFENCNLGLIPAGTGNDFAAVAGIPSDPDAALDLILKGAPKPTDFMQMGEIRGINVIGTGIDVEILKRCRASKVLRGKFQYIISLIVSLIKYKNYKMRTVCGGEEKNYSALIACVGNGRQIGGGIRMCPEAVLDDGLLDFVVCSDVKKTHIPAAFIKLMKGKILQEDFTHFVHCEKVEVFPEKKLTVQVDGELYDDVPFRVEVVRGKLKMYRA</sequence>
<dbReference type="InterPro" id="IPR001206">
    <property type="entry name" value="Diacylglycerol_kinase_cat_dom"/>
</dbReference>
<comment type="cofactor">
    <cofactor evidence="1">
        <name>Mg(2+)</name>
        <dbReference type="ChEBI" id="CHEBI:18420"/>
    </cofactor>
</comment>
<name>A0A9D2CYD0_9FIRM</name>
<evidence type="ECO:0000256" key="8">
    <source>
        <dbReference type="ARBA" id="ARBA00023264"/>
    </source>
</evidence>
<evidence type="ECO:0000256" key="4">
    <source>
        <dbReference type="ARBA" id="ARBA00022741"/>
    </source>
</evidence>
<keyword evidence="7" id="KW-0594">Phospholipid biosynthesis</keyword>
<keyword evidence="7" id="KW-0444">Lipid biosynthesis</keyword>
<dbReference type="EMBL" id="DXCL01000012">
    <property type="protein sequence ID" value="HIZ03089.1"/>
    <property type="molecule type" value="Genomic_DNA"/>
</dbReference>
<keyword evidence="7" id="KW-0443">Lipid metabolism</keyword>
<dbReference type="InterPro" id="IPR017438">
    <property type="entry name" value="ATP-NAD_kinase_N"/>
</dbReference>
<dbReference type="Proteomes" id="UP000824132">
    <property type="component" value="Unassembled WGS sequence"/>
</dbReference>
<evidence type="ECO:0000256" key="6">
    <source>
        <dbReference type="ARBA" id="ARBA00022840"/>
    </source>
</evidence>
<dbReference type="PROSITE" id="PS50146">
    <property type="entry name" value="DAGK"/>
    <property type="match status" value="1"/>
</dbReference>
<proteinExistence type="inferred from homology"/>
<dbReference type="InterPro" id="IPR045540">
    <property type="entry name" value="YegS/DAGK_C"/>
</dbReference>
<accession>A0A9D2CYD0</accession>
<organism evidence="10 11">
    <name type="scientific">Candidatus Borkfalkia avistercoris</name>
    <dbReference type="NCBI Taxonomy" id="2838504"/>
    <lineage>
        <taxon>Bacteria</taxon>
        <taxon>Bacillati</taxon>
        <taxon>Bacillota</taxon>
        <taxon>Clostridia</taxon>
        <taxon>Christensenellales</taxon>
        <taxon>Christensenellaceae</taxon>
        <taxon>Candidatus Borkfalkia</taxon>
    </lineage>
</organism>
<reference evidence="10" key="2">
    <citation type="submission" date="2021-04" db="EMBL/GenBank/DDBJ databases">
        <authorList>
            <person name="Gilroy R."/>
        </authorList>
    </citation>
    <scope>NUCLEOTIDE SEQUENCE</scope>
    <source>
        <strain evidence="10">CHK187-5294</strain>
    </source>
</reference>
<dbReference type="GO" id="GO:0005524">
    <property type="term" value="F:ATP binding"/>
    <property type="evidence" value="ECO:0007669"/>
    <property type="project" value="UniProtKB-KW"/>
</dbReference>
<dbReference type="GO" id="GO:0016301">
    <property type="term" value="F:kinase activity"/>
    <property type="evidence" value="ECO:0007669"/>
    <property type="project" value="UniProtKB-KW"/>
</dbReference>
<dbReference type="InterPro" id="IPR005218">
    <property type="entry name" value="Diacylglycerol/lipid_kinase"/>
</dbReference>
<evidence type="ECO:0000256" key="3">
    <source>
        <dbReference type="ARBA" id="ARBA00022679"/>
    </source>
</evidence>
<dbReference type="Gene3D" id="3.40.50.10330">
    <property type="entry name" value="Probable inorganic polyphosphate/atp-NAD kinase, domain 1"/>
    <property type="match status" value="1"/>
</dbReference>
<dbReference type="Pfam" id="PF00781">
    <property type="entry name" value="DAGK_cat"/>
    <property type="match status" value="1"/>
</dbReference>
<dbReference type="AlphaFoldDB" id="A0A9D2CYD0"/>
<reference evidence="10" key="1">
    <citation type="journal article" date="2021" name="PeerJ">
        <title>Extensive microbial diversity within the chicken gut microbiome revealed by metagenomics and culture.</title>
        <authorList>
            <person name="Gilroy R."/>
            <person name="Ravi A."/>
            <person name="Getino M."/>
            <person name="Pursley I."/>
            <person name="Horton D.L."/>
            <person name="Alikhan N.F."/>
            <person name="Baker D."/>
            <person name="Gharbi K."/>
            <person name="Hall N."/>
            <person name="Watson M."/>
            <person name="Adriaenssens E.M."/>
            <person name="Foster-Nyarko E."/>
            <person name="Jarju S."/>
            <person name="Secka A."/>
            <person name="Antonio M."/>
            <person name="Oren A."/>
            <person name="Chaudhuri R.R."/>
            <person name="La Ragione R."/>
            <person name="Hildebrand F."/>
            <person name="Pallen M.J."/>
        </authorList>
    </citation>
    <scope>NUCLEOTIDE SEQUENCE</scope>
    <source>
        <strain evidence="10">CHK187-5294</strain>
    </source>
</reference>
<keyword evidence="4" id="KW-0547">Nucleotide-binding</keyword>
<evidence type="ECO:0000256" key="7">
    <source>
        <dbReference type="ARBA" id="ARBA00023209"/>
    </source>
</evidence>
<protein>
    <submittedName>
        <fullName evidence="10">Diacylglycerol kinase family lipid kinase</fullName>
    </submittedName>
</protein>
<comment type="similarity">
    <text evidence="2">Belongs to the diacylglycerol/lipid kinase family.</text>
</comment>
<dbReference type="SMART" id="SM00046">
    <property type="entry name" value="DAGKc"/>
    <property type="match status" value="1"/>
</dbReference>
<dbReference type="SUPFAM" id="SSF111331">
    <property type="entry name" value="NAD kinase/diacylglycerol kinase-like"/>
    <property type="match status" value="1"/>
</dbReference>
<dbReference type="Gene3D" id="2.60.200.40">
    <property type="match status" value="1"/>
</dbReference>
<evidence type="ECO:0000313" key="10">
    <source>
        <dbReference type="EMBL" id="HIZ03089.1"/>
    </source>
</evidence>
<gene>
    <name evidence="10" type="ORF">H9727_02260</name>
</gene>